<dbReference type="Proteomes" id="UP001139000">
    <property type="component" value="Unassembled WGS sequence"/>
</dbReference>
<sequence length="210" mass="23989">MPDLFVITGPNGAGKSSNASSLIPKSSDFPVFDGDKLFYQLLDKHYKIVKVSKYARIKAEDELQVIFADQVDKAIARNEDYAYEGHFNTENSWTTIKKFQKAGYRINMVFLALENATLSLQRVAVRVSQGGHHVAPAHIYDNYFGNIKLLDQNLTLIDKLIVLDNSFVNATHILTLENRKIGFIQKDRVPVWMKNNMPELMKIIEQFDLH</sequence>
<dbReference type="GO" id="GO:0016301">
    <property type="term" value="F:kinase activity"/>
    <property type="evidence" value="ECO:0007669"/>
    <property type="project" value="InterPro"/>
</dbReference>
<evidence type="ECO:0000313" key="4">
    <source>
        <dbReference type="EMBL" id="MCF0060329.1"/>
    </source>
</evidence>
<evidence type="ECO:0000313" key="5">
    <source>
        <dbReference type="Proteomes" id="UP001139000"/>
    </source>
</evidence>
<dbReference type="AlphaFoldDB" id="A0A9X1PI45"/>
<dbReference type="EMBL" id="JAJTTC010000001">
    <property type="protein sequence ID" value="MCF0060329.1"/>
    <property type="molecule type" value="Genomic_DNA"/>
</dbReference>
<accession>A0A9X1PI45</accession>
<name>A0A9X1PI45_9BACT</name>
<reference evidence="4" key="1">
    <citation type="submission" date="2021-12" db="EMBL/GenBank/DDBJ databases">
        <title>Novel species in genus Dyadobacter.</title>
        <authorList>
            <person name="Ma C."/>
        </authorList>
    </citation>
    <scope>NUCLEOTIDE SEQUENCE</scope>
    <source>
        <strain evidence="4">LJ419</strain>
    </source>
</reference>
<dbReference type="RefSeq" id="WP_234653007.1">
    <property type="nucleotide sequence ID" value="NZ_CP094997.1"/>
</dbReference>
<dbReference type="Gene3D" id="3.40.50.300">
    <property type="entry name" value="P-loop containing nucleotide triphosphate hydrolases"/>
    <property type="match status" value="1"/>
</dbReference>
<dbReference type="InterPro" id="IPR027417">
    <property type="entry name" value="P-loop_NTPase"/>
</dbReference>
<dbReference type="GO" id="GO:0005524">
    <property type="term" value="F:ATP binding"/>
    <property type="evidence" value="ECO:0007669"/>
    <property type="project" value="UniProtKB-KW"/>
</dbReference>
<feature type="domain" description="Zeta toxin" evidence="3">
    <location>
        <begin position="2"/>
        <end position="146"/>
    </location>
</feature>
<dbReference type="PANTHER" id="PTHR39206:SF1">
    <property type="entry name" value="SLL8004 PROTEIN"/>
    <property type="match status" value="1"/>
</dbReference>
<dbReference type="PANTHER" id="PTHR39206">
    <property type="entry name" value="SLL8004 PROTEIN"/>
    <property type="match status" value="1"/>
</dbReference>
<dbReference type="InterPro" id="IPR010488">
    <property type="entry name" value="Zeta_toxin_domain"/>
</dbReference>
<evidence type="ECO:0000259" key="3">
    <source>
        <dbReference type="Pfam" id="PF06414"/>
    </source>
</evidence>
<comment type="caution">
    <text evidence="4">The sequence shown here is derived from an EMBL/GenBank/DDBJ whole genome shotgun (WGS) entry which is preliminary data.</text>
</comment>
<evidence type="ECO:0000256" key="1">
    <source>
        <dbReference type="ARBA" id="ARBA00022741"/>
    </source>
</evidence>
<dbReference type="Pfam" id="PF06414">
    <property type="entry name" value="Zeta_toxin"/>
    <property type="match status" value="1"/>
</dbReference>
<evidence type="ECO:0000256" key="2">
    <source>
        <dbReference type="ARBA" id="ARBA00022840"/>
    </source>
</evidence>
<gene>
    <name evidence="4" type="ORF">LXM26_02405</name>
</gene>
<keyword evidence="1" id="KW-0547">Nucleotide-binding</keyword>
<organism evidence="4 5">
    <name type="scientific">Dyadobacter chenwenxiniae</name>
    <dbReference type="NCBI Taxonomy" id="2906456"/>
    <lineage>
        <taxon>Bacteria</taxon>
        <taxon>Pseudomonadati</taxon>
        <taxon>Bacteroidota</taxon>
        <taxon>Cytophagia</taxon>
        <taxon>Cytophagales</taxon>
        <taxon>Spirosomataceae</taxon>
        <taxon>Dyadobacter</taxon>
    </lineage>
</organism>
<dbReference type="SUPFAM" id="SSF52540">
    <property type="entry name" value="P-loop containing nucleoside triphosphate hydrolases"/>
    <property type="match status" value="1"/>
</dbReference>
<keyword evidence="2" id="KW-0067">ATP-binding</keyword>
<proteinExistence type="predicted"/>
<protein>
    <submittedName>
        <fullName evidence="4">Zeta toxin family protein</fullName>
    </submittedName>
</protein>
<keyword evidence="5" id="KW-1185">Reference proteome</keyword>